<organism evidence="2 3">
    <name type="scientific">Sparassis crispa</name>
    <dbReference type="NCBI Taxonomy" id="139825"/>
    <lineage>
        <taxon>Eukaryota</taxon>
        <taxon>Fungi</taxon>
        <taxon>Dikarya</taxon>
        <taxon>Basidiomycota</taxon>
        <taxon>Agaricomycotina</taxon>
        <taxon>Agaricomycetes</taxon>
        <taxon>Polyporales</taxon>
        <taxon>Sparassidaceae</taxon>
        <taxon>Sparassis</taxon>
    </lineage>
</organism>
<feature type="transmembrane region" description="Helical" evidence="1">
    <location>
        <begin position="59"/>
        <end position="81"/>
    </location>
</feature>
<dbReference type="RefSeq" id="XP_027618554.1">
    <property type="nucleotide sequence ID" value="XM_027762753.1"/>
</dbReference>
<dbReference type="GeneID" id="38784558"/>
<dbReference type="OrthoDB" id="331263at2759"/>
<proteinExistence type="predicted"/>
<dbReference type="Proteomes" id="UP000287166">
    <property type="component" value="Unassembled WGS sequence"/>
</dbReference>
<dbReference type="InParanoid" id="A0A401GZP9"/>
<reference evidence="2 3" key="1">
    <citation type="journal article" date="2018" name="Sci. Rep.">
        <title>Genome sequence of the cauliflower mushroom Sparassis crispa (Hanabiratake) and its association with beneficial usage.</title>
        <authorList>
            <person name="Kiyama R."/>
            <person name="Furutani Y."/>
            <person name="Kawaguchi K."/>
            <person name="Nakanishi T."/>
        </authorList>
    </citation>
    <scope>NUCLEOTIDE SEQUENCE [LARGE SCALE GENOMIC DNA]</scope>
</reference>
<dbReference type="GO" id="GO:0016255">
    <property type="term" value="P:attachment of GPI anchor to protein"/>
    <property type="evidence" value="ECO:0007669"/>
    <property type="project" value="InterPro"/>
</dbReference>
<dbReference type="PANTHER" id="PTHR12959:SF11">
    <property type="entry name" value="GPI TRANSAMIDASE COMPONENT PIG-T"/>
    <property type="match status" value="1"/>
</dbReference>
<dbReference type="PANTHER" id="PTHR12959">
    <property type="entry name" value="GPI TRANSAMIDASE COMPONENT PIG-T-RELATED"/>
    <property type="match status" value="1"/>
</dbReference>
<accession>A0A401GZP9</accession>
<sequence>MHSVAGISPPAIFVPFSLGGLSEADLNVSAAALTTLQWRPRRIYMSTLLVDLDTPDFSMPYVIIVSYTLIALIFGSVFNLLTRKCMVVSLNNEGGAGK</sequence>
<gene>
    <name evidence="2" type="ORF">SCP_1103180</name>
</gene>
<dbReference type="GO" id="GO:0042765">
    <property type="term" value="C:GPI-anchor transamidase complex"/>
    <property type="evidence" value="ECO:0007669"/>
    <property type="project" value="InterPro"/>
</dbReference>
<keyword evidence="1" id="KW-1133">Transmembrane helix</keyword>
<evidence type="ECO:0000313" key="3">
    <source>
        <dbReference type="Proteomes" id="UP000287166"/>
    </source>
</evidence>
<dbReference type="EMBL" id="BFAD01000011">
    <property type="protein sequence ID" value="GBE87641.1"/>
    <property type="molecule type" value="Genomic_DNA"/>
</dbReference>
<keyword evidence="1" id="KW-0812">Transmembrane</keyword>
<dbReference type="InterPro" id="IPR007245">
    <property type="entry name" value="PIG-T"/>
</dbReference>
<dbReference type="Pfam" id="PF04113">
    <property type="entry name" value="Gpi16"/>
    <property type="match status" value="1"/>
</dbReference>
<dbReference type="AlphaFoldDB" id="A0A401GZP9"/>
<comment type="caution">
    <text evidence="2">The sequence shown here is derived from an EMBL/GenBank/DDBJ whole genome shotgun (WGS) entry which is preliminary data.</text>
</comment>
<name>A0A401GZP9_9APHY</name>
<evidence type="ECO:0000313" key="2">
    <source>
        <dbReference type="EMBL" id="GBE87641.1"/>
    </source>
</evidence>
<keyword evidence="1" id="KW-0472">Membrane</keyword>
<dbReference type="STRING" id="139825.A0A401GZP9"/>
<keyword evidence="3" id="KW-1185">Reference proteome</keyword>
<evidence type="ECO:0000256" key="1">
    <source>
        <dbReference type="SAM" id="Phobius"/>
    </source>
</evidence>
<protein>
    <submittedName>
        <fullName evidence="2">Uncharacterized protein</fullName>
    </submittedName>
</protein>